<dbReference type="InterPro" id="IPR056884">
    <property type="entry name" value="NPHP3-like_N"/>
</dbReference>
<dbReference type="EMBL" id="JAQQWP010000008">
    <property type="protein sequence ID" value="KAK8105005.1"/>
    <property type="molecule type" value="Genomic_DNA"/>
</dbReference>
<dbReference type="InterPro" id="IPR027417">
    <property type="entry name" value="P-loop_NTPase"/>
</dbReference>
<sequence>MSRALASAAALKADIRLAQAVSEFEADLQGDAKREFSLSKSLTISSPPTVKSVLQLTAKIDHTAHAVGSRCYGPRLTKTLECIQQFAAIGDVIIGGSQNIVACGVWTIVRTTLLAAIKFQSYFESLSELFLSVGKSAPRYNEMVALQPKSRALHDLMSEYFIIVVNLCRHMYNLSMKSKLGQLRTVIAKTDMGSYQRDLEKWSARIRDQFGLDEARNNSTSREILKKLSNAHKYGQKLSLRQKVMDGCTRFDHQVGWKLARNTGSTTWFTTVPRYREWKEGQSGSALLRVAGTLGSGKTVLLANMVEDILLAPTAPAVAFFFCRPDDDDSLRSATIFGSLARQMIEAIPLDKLQGSTMNTVIASLGRQDMTKFLQTLLPLFPRVYFILDGLDECPSSERKLVFTAISGLLKAPRGGAFSVCVSNRLGAEQGTEQEFTSVQSEVILMPEENQEIHNFIQTKLETSLESGELSVGDPMLILQIRDVLQKGARGMFLWAALQIDSICSRKTDESIRAALDDLPTDLPEIYRRILHQRKPLAPEYQDRVLKLLLVAMRPLSLDELREAISVLPLQTTWDPKKLVNNIRTVLSCCGSLIVVDEEQLTAHFIHPSVQQFLLSGKEDPNNFHFSRRAAELGMARVILTYLHYNVFQKQISTIRVPTVPAQDAPARITAAALGNSSVVRTLALQLLRKRNPGQMDIGKTLSDISGQYQSQTQQRFHFYLYAHEYWLHHTKVLSPDDEPEIHLLKRVLSPSMRFDSSDRGHWLSGNTPGLAAALVNSLMLEELCEH</sequence>
<protein>
    <recommendedName>
        <fullName evidence="6">NACHT domain-containing protein</fullName>
    </recommendedName>
</protein>
<dbReference type="InterPro" id="IPR054471">
    <property type="entry name" value="GPIID_WHD"/>
</dbReference>
<dbReference type="Proteomes" id="UP001392437">
    <property type="component" value="Unassembled WGS sequence"/>
</dbReference>
<proteinExistence type="predicted"/>
<evidence type="ECO:0000256" key="1">
    <source>
        <dbReference type="ARBA" id="ARBA00022737"/>
    </source>
</evidence>
<gene>
    <name evidence="4" type="ORF">PG999_008364</name>
</gene>
<dbReference type="Pfam" id="PF24883">
    <property type="entry name" value="NPHP3_N"/>
    <property type="match status" value="1"/>
</dbReference>
<keyword evidence="1" id="KW-0677">Repeat</keyword>
<accession>A0AAW0QG65</accession>
<dbReference type="Pfam" id="PF22939">
    <property type="entry name" value="WHD_GPIID"/>
    <property type="match status" value="1"/>
</dbReference>
<evidence type="ECO:0000313" key="5">
    <source>
        <dbReference type="Proteomes" id="UP001392437"/>
    </source>
</evidence>
<dbReference type="PANTHER" id="PTHR10039:SF10">
    <property type="entry name" value="NACHT DOMAIN-CONTAINING PROTEIN"/>
    <property type="match status" value="1"/>
</dbReference>
<organism evidence="4 5">
    <name type="scientific">Apiospora kogelbergensis</name>
    <dbReference type="NCBI Taxonomy" id="1337665"/>
    <lineage>
        <taxon>Eukaryota</taxon>
        <taxon>Fungi</taxon>
        <taxon>Dikarya</taxon>
        <taxon>Ascomycota</taxon>
        <taxon>Pezizomycotina</taxon>
        <taxon>Sordariomycetes</taxon>
        <taxon>Xylariomycetidae</taxon>
        <taxon>Amphisphaeriales</taxon>
        <taxon>Apiosporaceae</taxon>
        <taxon>Apiospora</taxon>
    </lineage>
</organism>
<evidence type="ECO:0008006" key="6">
    <source>
        <dbReference type="Google" id="ProtNLM"/>
    </source>
</evidence>
<dbReference type="PANTHER" id="PTHR10039">
    <property type="entry name" value="AMELOGENIN"/>
    <property type="match status" value="1"/>
</dbReference>
<reference evidence="4 5" key="1">
    <citation type="submission" date="2023-01" db="EMBL/GenBank/DDBJ databases">
        <title>Analysis of 21 Apiospora genomes using comparative genomics revels a genus with tremendous synthesis potential of carbohydrate active enzymes and secondary metabolites.</title>
        <authorList>
            <person name="Sorensen T."/>
        </authorList>
    </citation>
    <scope>NUCLEOTIDE SEQUENCE [LARGE SCALE GENOMIC DNA]</scope>
    <source>
        <strain evidence="4 5">CBS 117206</strain>
    </source>
</reference>
<comment type="caution">
    <text evidence="4">The sequence shown here is derived from an EMBL/GenBank/DDBJ whole genome shotgun (WGS) entry which is preliminary data.</text>
</comment>
<dbReference type="Gene3D" id="3.40.50.300">
    <property type="entry name" value="P-loop containing nucleotide triphosphate hydrolases"/>
    <property type="match status" value="1"/>
</dbReference>
<evidence type="ECO:0000259" key="3">
    <source>
        <dbReference type="Pfam" id="PF24883"/>
    </source>
</evidence>
<dbReference type="AlphaFoldDB" id="A0AAW0QG65"/>
<evidence type="ECO:0000259" key="2">
    <source>
        <dbReference type="Pfam" id="PF22939"/>
    </source>
</evidence>
<name>A0AAW0QG65_9PEZI</name>
<keyword evidence="5" id="KW-1185">Reference proteome</keyword>
<feature type="domain" description="GPI inositol-deacylase winged helix" evidence="2">
    <location>
        <begin position="543"/>
        <end position="618"/>
    </location>
</feature>
<evidence type="ECO:0000313" key="4">
    <source>
        <dbReference type="EMBL" id="KAK8105005.1"/>
    </source>
</evidence>
<feature type="domain" description="Nephrocystin 3-like N-terminal" evidence="3">
    <location>
        <begin position="264"/>
        <end position="412"/>
    </location>
</feature>